<feature type="domain" description="CinA C-terminal" evidence="1">
    <location>
        <begin position="7"/>
        <end position="156"/>
    </location>
</feature>
<proteinExistence type="predicted"/>
<dbReference type="Pfam" id="PF02464">
    <property type="entry name" value="CinA"/>
    <property type="match status" value="1"/>
</dbReference>
<dbReference type="AlphaFoldDB" id="A0A094SB11"/>
<comment type="caution">
    <text evidence="2">The sequence shown here is derived from an EMBL/GenBank/DDBJ whole genome shotgun (WGS) entry which is preliminary data.</text>
</comment>
<gene>
    <name evidence="2" type="ORF">GM51_15285</name>
</gene>
<dbReference type="Gene3D" id="3.90.950.20">
    <property type="entry name" value="CinA-like"/>
    <property type="match status" value="1"/>
</dbReference>
<name>A0A094SB11_9ZZZZ</name>
<evidence type="ECO:0000313" key="2">
    <source>
        <dbReference type="EMBL" id="KGA15268.1"/>
    </source>
</evidence>
<dbReference type="InterPro" id="IPR036653">
    <property type="entry name" value="CinA-like_C"/>
</dbReference>
<dbReference type="SUPFAM" id="SSF142433">
    <property type="entry name" value="CinA-like"/>
    <property type="match status" value="1"/>
</dbReference>
<evidence type="ECO:0000259" key="1">
    <source>
        <dbReference type="Pfam" id="PF02464"/>
    </source>
</evidence>
<dbReference type="EMBL" id="JNSL01000119">
    <property type="protein sequence ID" value="KGA15268.1"/>
    <property type="molecule type" value="Genomic_DNA"/>
</dbReference>
<accession>A0A094SB11</accession>
<sequence length="161" mass="16151">MSDNPSDIIALAIEKGVTLGCAESLTGGLVASALVDIPGASTAFKGSVVAYDLMVKHDLLGVSAALLAEKGAVNAEVARAMAEGAQAALGVDLAVSTTGVAGPDRDPVSGAKPGLFFVALAGGELGTMVREVQVEGDRGEIRSAARRAALLALYDALAMRE</sequence>
<reference evidence="2" key="1">
    <citation type="submission" date="2014-06" db="EMBL/GenBank/DDBJ databases">
        <title>Key roles for freshwater Actinobacteria revealed by deep metagenomic sequencing.</title>
        <authorList>
            <person name="Ghai R."/>
            <person name="Mizuno C.M."/>
            <person name="Picazo A."/>
            <person name="Camacho A."/>
            <person name="Rodriguez-Valera F."/>
        </authorList>
    </citation>
    <scope>NUCLEOTIDE SEQUENCE</scope>
</reference>
<protein>
    <recommendedName>
        <fullName evidence="1">CinA C-terminal domain-containing protein</fullName>
    </recommendedName>
</protein>
<dbReference type="NCBIfam" id="TIGR00199">
    <property type="entry name" value="PncC_domain"/>
    <property type="match status" value="1"/>
</dbReference>
<dbReference type="InterPro" id="IPR008136">
    <property type="entry name" value="CinA_C"/>
</dbReference>
<organism evidence="2">
    <name type="scientific">freshwater metagenome</name>
    <dbReference type="NCBI Taxonomy" id="449393"/>
    <lineage>
        <taxon>unclassified sequences</taxon>
        <taxon>metagenomes</taxon>
        <taxon>ecological metagenomes</taxon>
    </lineage>
</organism>